<dbReference type="Proteomes" id="UP001271007">
    <property type="component" value="Unassembled WGS sequence"/>
</dbReference>
<proteinExistence type="predicted"/>
<gene>
    <name evidence="2" type="ORF">LTR09_000906</name>
</gene>
<dbReference type="EMBL" id="JAWDJX010000002">
    <property type="protein sequence ID" value="KAK3057831.1"/>
    <property type="molecule type" value="Genomic_DNA"/>
</dbReference>
<name>A0AAJ0LWL4_9PEZI</name>
<organism evidence="2 3">
    <name type="scientific">Extremus antarcticus</name>
    <dbReference type="NCBI Taxonomy" id="702011"/>
    <lineage>
        <taxon>Eukaryota</taxon>
        <taxon>Fungi</taxon>
        <taxon>Dikarya</taxon>
        <taxon>Ascomycota</taxon>
        <taxon>Pezizomycotina</taxon>
        <taxon>Dothideomycetes</taxon>
        <taxon>Dothideomycetidae</taxon>
        <taxon>Mycosphaerellales</taxon>
        <taxon>Extremaceae</taxon>
        <taxon>Extremus</taxon>
    </lineage>
</organism>
<reference evidence="2" key="1">
    <citation type="submission" date="2023-04" db="EMBL/GenBank/DDBJ databases">
        <title>Black Yeasts Isolated from many extreme environments.</title>
        <authorList>
            <person name="Coleine C."/>
            <person name="Stajich J.E."/>
            <person name="Selbmann L."/>
        </authorList>
    </citation>
    <scope>NUCLEOTIDE SEQUENCE</scope>
    <source>
        <strain evidence="2">CCFEE 5312</strain>
    </source>
</reference>
<evidence type="ECO:0000313" key="3">
    <source>
        <dbReference type="Proteomes" id="UP001271007"/>
    </source>
</evidence>
<sequence length="333" mass="35284">MAFLAMAVSSQALVSREASCCFGITAYGGPSGIVGTLGDGQLRIGGQEPPAHLCTDGNGGFIDEQGRGCIVTPPTGQIQRTLLTSHSHDGGSTFYSCPTEDHGARNIYTQPLENEPKCVPIWMLADGCHPACPENTWTSTVTAPCTTSTVAPPAYTPAPPAPAPPAPPAPKACPLDLPPTVEFPHMIIHVDSSRPDQALGNFFNGTASSTVSSIFNFDFPSSLADKTCHMVFTLPTQDQLETSAFELGGQQTFTLSYLAEVATKETTYNNAPKEDDILKSFTITPSTAVTISEREGCSAGSARSFRLDAVGDSYINYFQDFNPCPIGLYVMPS</sequence>
<dbReference type="PANTHER" id="PTHR39613">
    <property type="entry name" value="ANCHORED CELL WALL PROTEIN, PUTATIVE (AFU_ORTHOLOGUE AFUA_4G08960)-RELATED"/>
    <property type="match status" value="1"/>
</dbReference>
<feature type="domain" description="Ubiquitin 3 binding protein But2 C-terminal" evidence="1">
    <location>
        <begin position="182"/>
        <end position="323"/>
    </location>
</feature>
<keyword evidence="3" id="KW-1185">Reference proteome</keyword>
<dbReference type="PANTHER" id="PTHR39613:SF1">
    <property type="entry name" value="ANCHORED CELL WALL PROTEIN, PUTATIVE (AFU_ORTHOLOGUE AFUA_4G08960)-RELATED"/>
    <property type="match status" value="1"/>
</dbReference>
<evidence type="ECO:0000259" key="1">
    <source>
        <dbReference type="Pfam" id="PF09792"/>
    </source>
</evidence>
<protein>
    <recommendedName>
        <fullName evidence="1">Ubiquitin 3 binding protein But2 C-terminal domain-containing protein</fullName>
    </recommendedName>
</protein>
<dbReference type="InterPro" id="IPR018620">
    <property type="entry name" value="Ubiquitin3-bd_protein_But2_C"/>
</dbReference>
<evidence type="ECO:0000313" key="2">
    <source>
        <dbReference type="EMBL" id="KAK3057831.1"/>
    </source>
</evidence>
<accession>A0AAJ0LWL4</accession>
<comment type="caution">
    <text evidence="2">The sequence shown here is derived from an EMBL/GenBank/DDBJ whole genome shotgun (WGS) entry which is preliminary data.</text>
</comment>
<dbReference type="Pfam" id="PF09792">
    <property type="entry name" value="But2"/>
    <property type="match status" value="1"/>
</dbReference>
<dbReference type="AlphaFoldDB" id="A0AAJ0LWL4"/>